<comment type="caution">
    <text evidence="2">The sequence shown here is derived from an EMBL/GenBank/DDBJ whole genome shotgun (WGS) entry which is preliminary data.</text>
</comment>
<keyword evidence="3" id="KW-1185">Reference proteome</keyword>
<dbReference type="AlphaFoldDB" id="A0A0W0VBM2"/>
<dbReference type="EMBL" id="LNYJ01000011">
    <property type="protein sequence ID" value="KTD17505.1"/>
    <property type="molecule type" value="Genomic_DNA"/>
</dbReference>
<evidence type="ECO:0000313" key="2">
    <source>
        <dbReference type="EMBL" id="KTD17505.1"/>
    </source>
</evidence>
<gene>
    <name evidence="2" type="ORF">Ljor_1811</name>
</gene>
<proteinExistence type="predicted"/>
<feature type="compositionally biased region" description="Polar residues" evidence="1">
    <location>
        <begin position="8"/>
        <end position="17"/>
    </location>
</feature>
<evidence type="ECO:0000256" key="1">
    <source>
        <dbReference type="SAM" id="MobiDB-lite"/>
    </source>
</evidence>
<reference evidence="2 3" key="1">
    <citation type="submission" date="2015-11" db="EMBL/GenBank/DDBJ databases">
        <title>Genomic analysis of 38 Legionella species identifies large and diverse effector repertoires.</title>
        <authorList>
            <person name="Burstein D."/>
            <person name="Amaro F."/>
            <person name="Zusman T."/>
            <person name="Lifshitz Z."/>
            <person name="Cohen O."/>
            <person name="Gilbert J.A."/>
            <person name="Pupko T."/>
            <person name="Shuman H.A."/>
            <person name="Segal G."/>
        </authorList>
    </citation>
    <scope>NUCLEOTIDE SEQUENCE [LARGE SCALE GENOMIC DNA]</scope>
    <source>
        <strain evidence="2 3">BL-540</strain>
    </source>
</reference>
<dbReference type="PATRIC" id="fig|456.5.peg.1933"/>
<organism evidence="2 3">
    <name type="scientific">Legionella jordanis</name>
    <dbReference type="NCBI Taxonomy" id="456"/>
    <lineage>
        <taxon>Bacteria</taxon>
        <taxon>Pseudomonadati</taxon>
        <taxon>Pseudomonadota</taxon>
        <taxon>Gammaproteobacteria</taxon>
        <taxon>Legionellales</taxon>
        <taxon>Legionellaceae</taxon>
        <taxon>Legionella</taxon>
    </lineage>
</organism>
<evidence type="ECO:0000313" key="3">
    <source>
        <dbReference type="Proteomes" id="UP000055035"/>
    </source>
</evidence>
<dbReference type="Proteomes" id="UP000055035">
    <property type="component" value="Unassembled WGS sequence"/>
</dbReference>
<sequence>MNKDDLNKPSQHQNMGINQPGQPKQAPSQPGQQKQGQFGKNQQQQKPGQQDKRGF</sequence>
<feature type="region of interest" description="Disordered" evidence="1">
    <location>
        <begin position="1"/>
        <end position="55"/>
    </location>
</feature>
<protein>
    <submittedName>
        <fullName evidence="2">Uncharacterized protein</fullName>
    </submittedName>
</protein>
<dbReference type="STRING" id="456.Ljor_1811"/>
<dbReference type="RefSeq" id="WP_156413826.1">
    <property type="nucleotide sequence ID" value="NZ_CAAAIC010000008.1"/>
</dbReference>
<name>A0A0W0VBM2_9GAMM</name>
<feature type="compositionally biased region" description="Low complexity" evidence="1">
    <location>
        <begin position="19"/>
        <end position="48"/>
    </location>
</feature>
<accession>A0A0W0VBM2</accession>